<dbReference type="AlphaFoldDB" id="A0A383XQW9"/>
<dbReference type="SUPFAM" id="SSF46626">
    <property type="entry name" value="Cytochrome c"/>
    <property type="match status" value="1"/>
</dbReference>
<protein>
    <recommendedName>
        <fullName evidence="6">Cytochrome c domain-containing protein</fullName>
    </recommendedName>
</protein>
<dbReference type="Proteomes" id="UP000251800">
    <property type="component" value="Unassembled WGS sequence"/>
</dbReference>
<keyword evidence="5" id="KW-0732">Signal</keyword>
<evidence type="ECO:0000313" key="8">
    <source>
        <dbReference type="Proteomes" id="UP000251800"/>
    </source>
</evidence>
<feature type="signal peptide" evidence="5">
    <location>
        <begin position="1"/>
        <end position="19"/>
    </location>
</feature>
<proteinExistence type="predicted"/>
<sequence length="756" mass="83427">MMRVLFALLLGSVFMVACSGDYSGGDGATAPGAGAGGGGEDVPLNLAGRDQYLAQCASCHGGDGQGTPSGPTLVGCATCGSVDSLASRIGNTMPLADPALCGDACATNTAEYVLAAFNTAFDDTAAKAVLAEIVPADPVVTLRKATLNLAGRLPTAAEIHNVETGGEAELVQVLDVLMREDAFYQRLIEIYNDDLLQNKYLGGENAVNLLRASDFPQRRWYRDLGLDTEDSDQRALFDYLKAQTNDAVAQEALRLVEYIVRNHRPVTELLTADYMVANYYSARAYGAEHQQAWRRLPEPPFPEYPYDPDDYRPIRIANADYGEIPHAGVLTSAMFLNRFPTTETNRNRHRSRMVHALFLDTDVLQLSGVRPGEAVDLDSATPTLDNPACSVCHTVVDPVAAVFQNWNSRGQYQPSRLNGGWHSDMEARGFNGAAMPLAGNVDRSVAWLGEVMVQDPRFARSVVKRLFRGLTGQVPLPVPAADVPADAPERLAYQAQTVHFNALRDALIAADYRIEPVIRGIVLGPYFRADAIRSDAASTVAVHQHSGSERLLTPEMLHRKIEATLGLAWERWGHPRLTSRRGDSLAVLYGGIDSDNVITRIVEPNGLMASLQQRMAHEMACAVTARDFFRAREQRRLFLHVDHEDSLLDEAGSIDPIVRPRVEQTLQHLFWSLLGLQLDPGDQEIQRVLNLMVEVQSLGRSEYDDRINYSCDLTRHPDTGEDLPSEDKITRDPTYMLRTWQAALVYLLTDYRFVYE</sequence>
<gene>
    <name evidence="7" type="ORF">DEH80_14175</name>
</gene>
<dbReference type="RefSeq" id="WP_109721174.1">
    <property type="nucleotide sequence ID" value="NZ_QEQK01000014.1"/>
</dbReference>
<name>A0A383XQW9_9GAMM</name>
<dbReference type="Pfam" id="PF07631">
    <property type="entry name" value="PSD4"/>
    <property type="match status" value="1"/>
</dbReference>
<feature type="domain" description="Cytochrome c" evidence="6">
    <location>
        <begin position="43"/>
        <end position="137"/>
    </location>
</feature>
<feature type="chain" id="PRO_5016690821" description="Cytochrome c domain-containing protein" evidence="5">
    <location>
        <begin position="20"/>
        <end position="756"/>
    </location>
</feature>
<dbReference type="GO" id="GO:0009055">
    <property type="term" value="F:electron transfer activity"/>
    <property type="evidence" value="ECO:0007669"/>
    <property type="project" value="InterPro"/>
</dbReference>
<dbReference type="InterPro" id="IPR009056">
    <property type="entry name" value="Cyt_c-like_dom"/>
</dbReference>
<dbReference type="PROSITE" id="PS51257">
    <property type="entry name" value="PROKAR_LIPOPROTEIN"/>
    <property type="match status" value="1"/>
</dbReference>
<dbReference type="EMBL" id="QEQK01000014">
    <property type="protein sequence ID" value="PWN55023.1"/>
    <property type="molecule type" value="Genomic_DNA"/>
</dbReference>
<keyword evidence="3 4" id="KW-0408">Iron</keyword>
<dbReference type="GO" id="GO:0020037">
    <property type="term" value="F:heme binding"/>
    <property type="evidence" value="ECO:0007669"/>
    <property type="project" value="InterPro"/>
</dbReference>
<keyword evidence="8" id="KW-1185">Reference proteome</keyword>
<evidence type="ECO:0000256" key="4">
    <source>
        <dbReference type="PROSITE-ProRule" id="PRU00433"/>
    </source>
</evidence>
<evidence type="ECO:0000313" key="7">
    <source>
        <dbReference type="EMBL" id="PWN55023.1"/>
    </source>
</evidence>
<dbReference type="InterPro" id="IPR036909">
    <property type="entry name" value="Cyt_c-like_dom_sf"/>
</dbReference>
<accession>A0A383XQW9</accession>
<dbReference type="InterPro" id="IPR013042">
    <property type="entry name" value="DUF1592"/>
</dbReference>
<organism evidence="7 8">
    <name type="scientific">Abyssibacter profundi</name>
    <dbReference type="NCBI Taxonomy" id="2182787"/>
    <lineage>
        <taxon>Bacteria</taxon>
        <taxon>Pseudomonadati</taxon>
        <taxon>Pseudomonadota</taxon>
        <taxon>Gammaproteobacteria</taxon>
        <taxon>Chromatiales</taxon>
        <taxon>Oceanococcaceae</taxon>
        <taxon>Abyssibacter</taxon>
    </lineage>
</organism>
<dbReference type="OrthoDB" id="9785394at2"/>
<evidence type="ECO:0000256" key="3">
    <source>
        <dbReference type="ARBA" id="ARBA00023004"/>
    </source>
</evidence>
<evidence type="ECO:0000259" key="6">
    <source>
        <dbReference type="PROSITE" id="PS51007"/>
    </source>
</evidence>
<dbReference type="PROSITE" id="PS51007">
    <property type="entry name" value="CYTC"/>
    <property type="match status" value="1"/>
</dbReference>
<keyword evidence="1 4" id="KW-0349">Heme</keyword>
<evidence type="ECO:0000256" key="1">
    <source>
        <dbReference type="ARBA" id="ARBA00022617"/>
    </source>
</evidence>
<keyword evidence="2 4" id="KW-0479">Metal-binding</keyword>
<evidence type="ECO:0000256" key="5">
    <source>
        <dbReference type="SAM" id="SignalP"/>
    </source>
</evidence>
<reference evidence="7 8" key="1">
    <citation type="submission" date="2018-05" db="EMBL/GenBank/DDBJ databases">
        <title>Abyssibacter profundi OUC007T gen. nov., sp. nov, a marine bacterium isolated from seawater of the Mariana Trench.</title>
        <authorList>
            <person name="Zhou S."/>
        </authorList>
    </citation>
    <scope>NUCLEOTIDE SEQUENCE [LARGE SCALE GENOMIC DNA]</scope>
    <source>
        <strain evidence="7 8">OUC007</strain>
    </source>
</reference>
<evidence type="ECO:0000256" key="2">
    <source>
        <dbReference type="ARBA" id="ARBA00022723"/>
    </source>
</evidence>
<dbReference type="GO" id="GO:0046872">
    <property type="term" value="F:metal ion binding"/>
    <property type="evidence" value="ECO:0007669"/>
    <property type="project" value="UniProtKB-KW"/>
</dbReference>
<comment type="caution">
    <text evidence="7">The sequence shown here is derived from an EMBL/GenBank/DDBJ whole genome shotgun (WGS) entry which is preliminary data.</text>
</comment>